<organism evidence="3 4">
    <name type="scientific">Paragonimus westermani</name>
    <dbReference type="NCBI Taxonomy" id="34504"/>
    <lineage>
        <taxon>Eukaryota</taxon>
        <taxon>Metazoa</taxon>
        <taxon>Spiralia</taxon>
        <taxon>Lophotrochozoa</taxon>
        <taxon>Platyhelminthes</taxon>
        <taxon>Trematoda</taxon>
        <taxon>Digenea</taxon>
        <taxon>Plagiorchiida</taxon>
        <taxon>Troglotremata</taxon>
        <taxon>Troglotrematidae</taxon>
        <taxon>Paragonimus</taxon>
    </lineage>
</organism>
<dbReference type="SUPFAM" id="SSF48452">
    <property type="entry name" value="TPR-like"/>
    <property type="match status" value="1"/>
</dbReference>
<reference evidence="3 4" key="1">
    <citation type="journal article" date="2019" name="Gigascience">
        <title>Whole-genome sequence of the oriental lung fluke Paragonimus westermani.</title>
        <authorList>
            <person name="Oey H."/>
            <person name="Zakrzewski M."/>
            <person name="Narain K."/>
            <person name="Devi K.R."/>
            <person name="Agatsuma T."/>
            <person name="Nawaratna S."/>
            <person name="Gobert G.N."/>
            <person name="Jones M.K."/>
            <person name="Ragan M.A."/>
            <person name="McManus D.P."/>
            <person name="Krause L."/>
        </authorList>
    </citation>
    <scope>NUCLEOTIDE SEQUENCE [LARGE SCALE GENOMIC DNA]</scope>
    <source>
        <strain evidence="3 4">IND2009</strain>
    </source>
</reference>
<evidence type="ECO:0000313" key="4">
    <source>
        <dbReference type="Proteomes" id="UP000324629"/>
    </source>
</evidence>
<keyword evidence="1" id="KW-0802">TPR repeat</keyword>
<feature type="compositionally biased region" description="Basic and acidic residues" evidence="2">
    <location>
        <begin position="1"/>
        <end position="14"/>
    </location>
</feature>
<feature type="region of interest" description="Disordered" evidence="2">
    <location>
        <begin position="1"/>
        <end position="29"/>
    </location>
</feature>
<protein>
    <submittedName>
        <fullName evidence="3">Trafficking protein particle complex subunit 12</fullName>
    </submittedName>
</protein>
<dbReference type="Proteomes" id="UP000324629">
    <property type="component" value="Unassembled WGS sequence"/>
</dbReference>
<name>A0A5J4NDE0_9TREM</name>
<dbReference type="Pfam" id="PF13181">
    <property type="entry name" value="TPR_8"/>
    <property type="match status" value="1"/>
</dbReference>
<gene>
    <name evidence="3" type="ORF">DEA37_0002948</name>
</gene>
<dbReference type="AlphaFoldDB" id="A0A5J4NDE0"/>
<dbReference type="PANTHER" id="PTHR21581:SF6">
    <property type="entry name" value="TRAFFICKING PROTEIN PARTICLE COMPLEX SUBUNIT 12"/>
    <property type="match status" value="1"/>
</dbReference>
<dbReference type="PANTHER" id="PTHR21581">
    <property type="entry name" value="D-ALANYL-D-ALANINE CARBOXYPEPTIDASE"/>
    <property type="match status" value="1"/>
</dbReference>
<evidence type="ECO:0000313" key="3">
    <source>
        <dbReference type="EMBL" id="KAA3673671.1"/>
    </source>
</evidence>
<proteinExistence type="predicted"/>
<dbReference type="GO" id="GO:0030008">
    <property type="term" value="C:TRAPP complex"/>
    <property type="evidence" value="ECO:0007669"/>
    <property type="project" value="TreeGrafter"/>
</dbReference>
<keyword evidence="4" id="KW-1185">Reference proteome</keyword>
<dbReference type="GO" id="GO:0005794">
    <property type="term" value="C:Golgi apparatus"/>
    <property type="evidence" value="ECO:0007669"/>
    <property type="project" value="TreeGrafter"/>
</dbReference>
<accession>A0A5J4NDE0</accession>
<dbReference type="InterPro" id="IPR019734">
    <property type="entry name" value="TPR_rpt"/>
</dbReference>
<dbReference type="EMBL" id="QNGE01003732">
    <property type="protein sequence ID" value="KAA3673671.1"/>
    <property type="molecule type" value="Genomic_DNA"/>
</dbReference>
<comment type="caution">
    <text evidence="3">The sequence shown here is derived from an EMBL/GenBank/DDBJ whole genome shotgun (WGS) entry which is preliminary data.</text>
</comment>
<dbReference type="Pfam" id="PF14559">
    <property type="entry name" value="TPR_19"/>
    <property type="match status" value="1"/>
</dbReference>
<dbReference type="SMART" id="SM00028">
    <property type="entry name" value="TPR"/>
    <property type="match status" value="2"/>
</dbReference>
<dbReference type="Gene3D" id="1.25.40.10">
    <property type="entry name" value="Tetratricopeptide repeat domain"/>
    <property type="match status" value="1"/>
</dbReference>
<evidence type="ECO:0000256" key="2">
    <source>
        <dbReference type="SAM" id="MobiDB-lite"/>
    </source>
</evidence>
<feature type="repeat" description="TPR" evidence="1">
    <location>
        <begin position="411"/>
        <end position="444"/>
    </location>
</feature>
<dbReference type="PROSITE" id="PS50005">
    <property type="entry name" value="TPR"/>
    <property type="match status" value="1"/>
</dbReference>
<sequence>MEVTEDNRPAKAFEKQCTGASEASNPSKLSLSSYFSNLSTSEDPFESVFERSVSAKKPESHSSTRWDNSKFPKSDLSVDSSTLHRLRQRDAWLPSESTRQALLTDKATRLATCTEIRPMLSKLCESDPLSDPPAVIADPYRTVLLRYLKDEATVDALRCVPNPVEQTAKNIENLKELISSGWYRTALEVTRRLLADEGFLEEHGGAVLTPFTAQIWLARLALLVRTRNFELAERELSSFQSLDSPNVYFEHAPELYPDRNGSIIPFSLRLLHAELPFHLNRTEESLNRLYYMLAVIARIRSNLEKGYTEDGSVVQSTPGYREASLSLWACREVRVLSSCLSIYLAELDYQAAIETVHQLAIICHGSLPVLRGLASVLGRIYLQMGDLETAKAYFNQSVSGIDSNNQHQLATQQLFQKALLCLGKGEYEESKKLFQQVLSLDPTNVAAANNMVVCSLYLSQLDGAIRVLDTLTTTGLSGQTLDTLPTNSSIIEAEKTRVTLPSLQRRFCLHDALVFNLAVLYDVESDNATAKKVKLLERLARLPGEPVNIAAFKLSIN</sequence>
<evidence type="ECO:0000256" key="1">
    <source>
        <dbReference type="PROSITE-ProRule" id="PRU00339"/>
    </source>
</evidence>
<feature type="compositionally biased region" description="Basic and acidic residues" evidence="2">
    <location>
        <begin position="56"/>
        <end position="73"/>
    </location>
</feature>
<feature type="region of interest" description="Disordered" evidence="2">
    <location>
        <begin position="47"/>
        <end position="77"/>
    </location>
</feature>
<dbReference type="InterPro" id="IPR011990">
    <property type="entry name" value="TPR-like_helical_dom_sf"/>
</dbReference>